<feature type="compositionally biased region" description="Basic and acidic residues" evidence="1">
    <location>
        <begin position="366"/>
        <end position="376"/>
    </location>
</feature>
<feature type="transmembrane region" description="Helical" evidence="2">
    <location>
        <begin position="210"/>
        <end position="226"/>
    </location>
</feature>
<accession>A0ABV7WAQ3</accession>
<dbReference type="PANTHER" id="PTHR23028">
    <property type="entry name" value="ACETYLTRANSFERASE"/>
    <property type="match status" value="1"/>
</dbReference>
<evidence type="ECO:0000256" key="1">
    <source>
        <dbReference type="SAM" id="MobiDB-lite"/>
    </source>
</evidence>
<name>A0ABV7WAQ3_9MICO</name>
<dbReference type="RefSeq" id="WP_340295270.1">
    <property type="nucleotide sequence ID" value="NZ_JBBEOI010000223.1"/>
</dbReference>
<dbReference type="EC" id="2.3.-.-" evidence="4"/>
<keyword evidence="4" id="KW-0012">Acyltransferase</keyword>
<keyword evidence="5" id="KW-1185">Reference proteome</keyword>
<keyword evidence="2" id="KW-0472">Membrane</keyword>
<dbReference type="PANTHER" id="PTHR23028:SF53">
    <property type="entry name" value="ACYL_TRANSF_3 DOMAIN-CONTAINING PROTEIN"/>
    <property type="match status" value="1"/>
</dbReference>
<feature type="transmembrane region" description="Helical" evidence="2">
    <location>
        <begin position="313"/>
        <end position="335"/>
    </location>
</feature>
<dbReference type="InterPro" id="IPR050879">
    <property type="entry name" value="Acyltransferase_3"/>
</dbReference>
<dbReference type="Proteomes" id="UP001595685">
    <property type="component" value="Unassembled WGS sequence"/>
</dbReference>
<keyword evidence="2" id="KW-0812">Transmembrane</keyword>
<reference evidence="5" key="1">
    <citation type="journal article" date="2019" name="Int. J. Syst. Evol. Microbiol.">
        <title>The Global Catalogue of Microorganisms (GCM) 10K type strain sequencing project: providing services to taxonomists for standard genome sequencing and annotation.</title>
        <authorList>
            <consortium name="The Broad Institute Genomics Platform"/>
            <consortium name="The Broad Institute Genome Sequencing Center for Infectious Disease"/>
            <person name="Wu L."/>
            <person name="Ma J."/>
        </authorList>
    </citation>
    <scope>NUCLEOTIDE SEQUENCE [LARGE SCALE GENOMIC DNA]</scope>
    <source>
        <strain evidence="5">NCAIM B.02333</strain>
    </source>
</reference>
<dbReference type="GO" id="GO:0016746">
    <property type="term" value="F:acyltransferase activity"/>
    <property type="evidence" value="ECO:0007669"/>
    <property type="project" value="UniProtKB-KW"/>
</dbReference>
<feature type="transmembrane region" description="Helical" evidence="2">
    <location>
        <begin position="57"/>
        <end position="75"/>
    </location>
</feature>
<keyword evidence="2" id="KW-1133">Transmembrane helix</keyword>
<evidence type="ECO:0000313" key="4">
    <source>
        <dbReference type="EMBL" id="MFC3686889.1"/>
    </source>
</evidence>
<sequence>MSGTTGAPAPPQHPQGFDVLRIVAASMVVVSHAFLLPDGSEPVVLPLGDFGFNLGRLGVIVFFVVSGYLVCGSWLSDPRPRAFAEKRARRIMPGLVVMLLLVTFVLGPLLSTAPDYLRQPGTYAYLLRNLLVFPYSYDLPGVFEDNPVTAVNGVLWTLGVEVTAYAALVVAGLLGWLRRPAVLLAVTVVLAVVGWRLPHDTIGDGLLVPVALRVEFVAYFFAAATVRSLGWRPGARSALAAAGVVALLVLTQAPLSVLLVPAGTVLVLYVGTRAWPAARPVTRLGDPSYGTYIYGFVLQQVLVGPLGLGDLPVWQLAAVSLVLCLGIGYLSWHLVEKRFLRRRTPTVQAARTAEEAGTPGQGTPEDQGRPEGDHRPVGTRTDPAAG</sequence>
<proteinExistence type="predicted"/>
<dbReference type="EMBL" id="JBHRWW010000001">
    <property type="protein sequence ID" value="MFC3686889.1"/>
    <property type="molecule type" value="Genomic_DNA"/>
</dbReference>
<dbReference type="Pfam" id="PF01757">
    <property type="entry name" value="Acyl_transf_3"/>
    <property type="match status" value="1"/>
</dbReference>
<evidence type="ECO:0000259" key="3">
    <source>
        <dbReference type="Pfam" id="PF01757"/>
    </source>
</evidence>
<evidence type="ECO:0000313" key="5">
    <source>
        <dbReference type="Proteomes" id="UP001595685"/>
    </source>
</evidence>
<organism evidence="4 5">
    <name type="scientific">Aquipuribacter hungaricus</name>
    <dbReference type="NCBI Taxonomy" id="545624"/>
    <lineage>
        <taxon>Bacteria</taxon>
        <taxon>Bacillati</taxon>
        <taxon>Actinomycetota</taxon>
        <taxon>Actinomycetes</taxon>
        <taxon>Micrococcales</taxon>
        <taxon>Intrasporangiaceae</taxon>
        <taxon>Aquipuribacter</taxon>
    </lineage>
</organism>
<gene>
    <name evidence="4" type="ORF">ACFOLH_00870</name>
</gene>
<evidence type="ECO:0000256" key="2">
    <source>
        <dbReference type="SAM" id="Phobius"/>
    </source>
</evidence>
<feature type="transmembrane region" description="Helical" evidence="2">
    <location>
        <begin position="238"/>
        <end position="271"/>
    </location>
</feature>
<keyword evidence="4" id="KW-0808">Transferase</keyword>
<dbReference type="InterPro" id="IPR002656">
    <property type="entry name" value="Acyl_transf_3_dom"/>
</dbReference>
<feature type="transmembrane region" description="Helical" evidence="2">
    <location>
        <begin position="181"/>
        <end position="198"/>
    </location>
</feature>
<feature type="transmembrane region" description="Helical" evidence="2">
    <location>
        <begin position="95"/>
        <end position="113"/>
    </location>
</feature>
<feature type="region of interest" description="Disordered" evidence="1">
    <location>
        <begin position="347"/>
        <end position="386"/>
    </location>
</feature>
<feature type="domain" description="Acyltransferase 3" evidence="3">
    <location>
        <begin position="16"/>
        <end position="330"/>
    </location>
</feature>
<comment type="caution">
    <text evidence="4">The sequence shown here is derived from an EMBL/GenBank/DDBJ whole genome shotgun (WGS) entry which is preliminary data.</text>
</comment>
<protein>
    <submittedName>
        <fullName evidence="4">Acyltransferase family protein</fullName>
        <ecNumber evidence="4">2.3.-.-</ecNumber>
    </submittedName>
</protein>
<feature type="transmembrane region" description="Helical" evidence="2">
    <location>
        <begin position="153"/>
        <end position="174"/>
    </location>
</feature>